<keyword evidence="1" id="KW-0238">DNA-binding</keyword>
<reference evidence="3" key="1">
    <citation type="submission" date="2019-03" db="EMBL/GenBank/DDBJ databases">
        <title>Single cell metagenomics reveals metabolic interactions within the superorganism composed of flagellate Streblomastix strix and complex community of Bacteroidetes bacteria on its surface.</title>
        <authorList>
            <person name="Treitli S.C."/>
            <person name="Kolisko M."/>
            <person name="Husnik F."/>
            <person name="Keeling P."/>
            <person name="Hampl V."/>
        </authorList>
    </citation>
    <scope>NUCLEOTIDE SEQUENCE</scope>
    <source>
        <strain evidence="3">STM</strain>
    </source>
</reference>
<dbReference type="InterPro" id="IPR039420">
    <property type="entry name" value="WalR-like"/>
</dbReference>
<dbReference type="SMART" id="SM00421">
    <property type="entry name" value="HTH_LUXR"/>
    <property type="match status" value="1"/>
</dbReference>
<dbReference type="GO" id="GO:0003677">
    <property type="term" value="F:DNA binding"/>
    <property type="evidence" value="ECO:0007669"/>
    <property type="project" value="UniProtKB-KW"/>
</dbReference>
<dbReference type="CDD" id="cd06170">
    <property type="entry name" value="LuxR_C_like"/>
    <property type="match status" value="1"/>
</dbReference>
<accession>A0A5J4RCW1</accession>
<evidence type="ECO:0000259" key="2">
    <source>
        <dbReference type="PROSITE" id="PS50043"/>
    </source>
</evidence>
<dbReference type="PANTHER" id="PTHR43214">
    <property type="entry name" value="TWO-COMPONENT RESPONSE REGULATOR"/>
    <property type="match status" value="1"/>
</dbReference>
<evidence type="ECO:0000313" key="3">
    <source>
        <dbReference type="EMBL" id="KAA6331215.1"/>
    </source>
</evidence>
<protein>
    <submittedName>
        <fullName evidence="3">Transcriptional regulatory protein UhpA</fullName>
    </submittedName>
</protein>
<dbReference type="InterPro" id="IPR011006">
    <property type="entry name" value="CheY-like_superfamily"/>
</dbReference>
<dbReference type="SUPFAM" id="SSF46894">
    <property type="entry name" value="C-terminal effector domain of the bipartite response regulators"/>
    <property type="match status" value="1"/>
</dbReference>
<comment type="caution">
    <text evidence="3">The sequence shown here is derived from an EMBL/GenBank/DDBJ whole genome shotgun (WGS) entry which is preliminary data.</text>
</comment>
<sequence>MKTYILADNQDITREGIISLLKEFGLSEKIMEVKTLKELQNKLSLYPNSVVVLDYTLFNFSSQQQMLIVKEKAKDSSWVLFSDELEEHFLRHALLTDPSLSVVMKHDAKNEIVAALQSAACNTVYVCDFAEQILRGNILPAHVPDTLTASERSILQEIALGKTTKEIAWEKNLSFHTVNSHRKNIFRKLKVNNVQEAIKYAFYAGIIDLSDYYI</sequence>
<dbReference type="SUPFAM" id="SSF52172">
    <property type="entry name" value="CheY-like"/>
    <property type="match status" value="1"/>
</dbReference>
<dbReference type="EMBL" id="SNRY01001399">
    <property type="protein sequence ID" value="KAA6331215.1"/>
    <property type="molecule type" value="Genomic_DNA"/>
</dbReference>
<dbReference type="GO" id="GO:0006355">
    <property type="term" value="P:regulation of DNA-templated transcription"/>
    <property type="evidence" value="ECO:0007669"/>
    <property type="project" value="InterPro"/>
</dbReference>
<dbReference type="InterPro" id="IPR000792">
    <property type="entry name" value="Tscrpt_reg_LuxR_C"/>
</dbReference>
<dbReference type="PANTHER" id="PTHR43214:SF43">
    <property type="entry name" value="TWO-COMPONENT RESPONSE REGULATOR"/>
    <property type="match status" value="1"/>
</dbReference>
<proteinExistence type="predicted"/>
<evidence type="ECO:0000256" key="1">
    <source>
        <dbReference type="ARBA" id="ARBA00023125"/>
    </source>
</evidence>
<dbReference type="Gene3D" id="3.40.50.2300">
    <property type="match status" value="1"/>
</dbReference>
<organism evidence="3">
    <name type="scientific">termite gut metagenome</name>
    <dbReference type="NCBI Taxonomy" id="433724"/>
    <lineage>
        <taxon>unclassified sequences</taxon>
        <taxon>metagenomes</taxon>
        <taxon>organismal metagenomes</taxon>
    </lineage>
</organism>
<name>A0A5J4RCW1_9ZZZZ</name>
<gene>
    <name evidence="3" type="ORF">EZS27_020150</name>
</gene>
<dbReference type="InterPro" id="IPR016032">
    <property type="entry name" value="Sig_transdc_resp-reg_C-effctor"/>
</dbReference>
<dbReference type="PRINTS" id="PR00038">
    <property type="entry name" value="HTHLUXR"/>
</dbReference>
<dbReference type="PROSITE" id="PS50043">
    <property type="entry name" value="HTH_LUXR_2"/>
    <property type="match status" value="1"/>
</dbReference>
<dbReference type="Pfam" id="PF00196">
    <property type="entry name" value="GerE"/>
    <property type="match status" value="1"/>
</dbReference>
<dbReference type="AlphaFoldDB" id="A0A5J4RCW1"/>
<feature type="domain" description="HTH luxR-type" evidence="2">
    <location>
        <begin position="140"/>
        <end position="205"/>
    </location>
</feature>